<organism evidence="12 13">
    <name type="scientific">Neurospora crassa (strain ATCC 24698 / 74-OR23-1A / CBS 708.71 / DSM 1257 / FGSC 987)</name>
    <dbReference type="NCBI Taxonomy" id="367110"/>
    <lineage>
        <taxon>Eukaryota</taxon>
        <taxon>Fungi</taxon>
        <taxon>Dikarya</taxon>
        <taxon>Ascomycota</taxon>
        <taxon>Pezizomycotina</taxon>
        <taxon>Sordariomycetes</taxon>
        <taxon>Sordariomycetidae</taxon>
        <taxon>Sordariales</taxon>
        <taxon>Sordariaceae</taxon>
        <taxon>Neurospora</taxon>
    </lineage>
</organism>
<dbReference type="CDD" id="cd22912">
    <property type="entry name" value="HFD_H4"/>
    <property type="match status" value="1"/>
</dbReference>
<feature type="region of interest" description="Disordered" evidence="11">
    <location>
        <begin position="127"/>
        <end position="163"/>
    </location>
</feature>
<dbReference type="InterPro" id="IPR001951">
    <property type="entry name" value="Histone_H4"/>
</dbReference>
<dbReference type="Proteomes" id="UP000001805">
    <property type="component" value="Chromosome 4, Linkage Group IV"/>
</dbReference>
<dbReference type="STRING" id="367110.Q7RX38"/>
<feature type="compositionally biased region" description="Gly residues" evidence="11">
    <location>
        <begin position="147"/>
        <end position="156"/>
    </location>
</feature>
<proteinExistence type="inferred from homology"/>
<keyword evidence="13" id="KW-1185">Reference proteome</keyword>
<evidence type="ECO:0000313" key="12">
    <source>
        <dbReference type="EMBL" id="EAA27083.3"/>
    </source>
</evidence>
<dbReference type="RefSeq" id="XP_956319.3">
    <property type="nucleotide sequence ID" value="XM_951226.3"/>
</dbReference>
<evidence type="ECO:0000256" key="10">
    <source>
        <dbReference type="RuleBase" id="RU000528"/>
    </source>
</evidence>
<comment type="function">
    <text evidence="1 10">Core component of nucleosome. Nucleosomes wrap and compact DNA into chromatin, limiting DNA accessibility to the cellular machineries which require DNA as a template. Histones thereby play a central role in transcription regulation, DNA repair, DNA replication and chromosomal stability. DNA accessibility is regulated via a complex set of post-translational modifications of histones, also called histone code, and nucleosome remodeling.</text>
</comment>
<dbReference type="GO" id="GO:0030527">
    <property type="term" value="F:structural constituent of chromatin"/>
    <property type="evidence" value="ECO:0000318"/>
    <property type="project" value="GO_Central"/>
</dbReference>
<comment type="similarity">
    <text evidence="4 10">Belongs to the histone H4 family.</text>
</comment>
<keyword evidence="9 10" id="KW-0544">Nucleosome core</keyword>
<name>Q7RX38_NEUCR</name>
<evidence type="ECO:0000256" key="3">
    <source>
        <dbReference type="ARBA" id="ARBA00004286"/>
    </source>
</evidence>
<evidence type="ECO:0000256" key="8">
    <source>
        <dbReference type="ARBA" id="ARBA00023242"/>
    </source>
</evidence>
<dbReference type="Gene3D" id="1.10.20.10">
    <property type="entry name" value="Histone, subunit A"/>
    <property type="match status" value="1"/>
</dbReference>
<keyword evidence="8 10" id="KW-0539">Nucleus</keyword>
<dbReference type="VEuPathDB" id="FungiDB:NCU04338"/>
<protein>
    <recommendedName>
        <fullName evidence="10">Histone H4</fullName>
    </recommendedName>
</protein>
<dbReference type="PRINTS" id="PR00623">
    <property type="entry name" value="HISTONEH4"/>
</dbReference>
<keyword evidence="6 10" id="KW-0158">Chromosome</keyword>
<dbReference type="EMBL" id="CM002239">
    <property type="protein sequence ID" value="EAA27083.3"/>
    <property type="molecule type" value="Genomic_DNA"/>
</dbReference>
<dbReference type="InterPro" id="IPR009072">
    <property type="entry name" value="Histone-fold"/>
</dbReference>
<evidence type="ECO:0000256" key="4">
    <source>
        <dbReference type="ARBA" id="ARBA00006564"/>
    </source>
</evidence>
<dbReference type="GO" id="GO:0046982">
    <property type="term" value="F:protein heterodimerization activity"/>
    <property type="evidence" value="ECO:0007669"/>
    <property type="project" value="InterPro"/>
</dbReference>
<evidence type="ECO:0000256" key="2">
    <source>
        <dbReference type="ARBA" id="ARBA00004123"/>
    </source>
</evidence>
<keyword evidence="7 10" id="KW-0238">DNA-binding</keyword>
<accession>Q7RX38</accession>
<comment type="subcellular location">
    <subcellularLocation>
        <location evidence="3">Chromosome</location>
    </subcellularLocation>
    <subcellularLocation>
        <location evidence="2">Nucleus</location>
    </subcellularLocation>
</comment>
<dbReference type="InParanoid" id="Q7RX38"/>
<dbReference type="GO" id="GO:0003677">
    <property type="term" value="F:DNA binding"/>
    <property type="evidence" value="ECO:0007669"/>
    <property type="project" value="UniProtKB-KW"/>
</dbReference>
<dbReference type="FunFam" id="1.10.20.10:FF:000012">
    <property type="entry name" value="Histone H4"/>
    <property type="match status" value="1"/>
</dbReference>
<reference evidence="12 13" key="1">
    <citation type="journal article" date="2003" name="Nature">
        <title>The genome sequence of the filamentous fungus Neurospora crassa.</title>
        <authorList>
            <person name="Galagan J.E."/>
            <person name="Calvo S.E."/>
            <person name="Borkovich K.A."/>
            <person name="Selker E.U."/>
            <person name="Read N.D."/>
            <person name="Jaffe D."/>
            <person name="FitzHugh W."/>
            <person name="Ma L.J."/>
            <person name="Smirnov S."/>
            <person name="Purcell S."/>
            <person name="Rehman B."/>
            <person name="Elkins T."/>
            <person name="Engels R."/>
            <person name="Wang S."/>
            <person name="Nielsen C.B."/>
            <person name="Butler J."/>
            <person name="Endrizzi M."/>
            <person name="Qui D."/>
            <person name="Ianakiev P."/>
            <person name="Bell-Pedersen D."/>
            <person name="Nelson M.A."/>
            <person name="Werner-Washburne M."/>
            <person name="Selitrennikoff C.P."/>
            <person name="Kinsey J.A."/>
            <person name="Braun E.L."/>
            <person name="Zelter A."/>
            <person name="Schulte U."/>
            <person name="Kothe G.O."/>
            <person name="Jedd G."/>
            <person name="Mewes W."/>
            <person name="Staben C."/>
            <person name="Marcotte E."/>
            <person name="Greenberg D."/>
            <person name="Roy A."/>
            <person name="Foley K."/>
            <person name="Naylor J."/>
            <person name="Stange-Thomann N."/>
            <person name="Barrett R."/>
            <person name="Gnerre S."/>
            <person name="Kamal M."/>
            <person name="Kamvysselis M."/>
            <person name="Mauceli E."/>
            <person name="Bielke C."/>
            <person name="Rudd S."/>
            <person name="Frishman D."/>
            <person name="Krystofova S."/>
            <person name="Rasmussen C."/>
            <person name="Metzenberg R.L."/>
            <person name="Perkins D.D."/>
            <person name="Kroken S."/>
            <person name="Cogoni C."/>
            <person name="Macino G."/>
            <person name="Catcheside D."/>
            <person name="Li W."/>
            <person name="Pratt R.J."/>
            <person name="Osmani S.A."/>
            <person name="DeSouza C.P."/>
            <person name="Glass L."/>
            <person name="Orbach M.J."/>
            <person name="Berglund J.A."/>
            <person name="Voelker R."/>
            <person name="Yarden O."/>
            <person name="Plamann M."/>
            <person name="Seiler S."/>
            <person name="Dunlap J."/>
            <person name="Radford A."/>
            <person name="Aramayo R."/>
            <person name="Natvig D.O."/>
            <person name="Alex L.A."/>
            <person name="Mannhaupt G."/>
            <person name="Ebbole D.J."/>
            <person name="Freitag M."/>
            <person name="Paulsen I."/>
            <person name="Sachs M.S."/>
            <person name="Lander E.S."/>
            <person name="Nusbaum C."/>
            <person name="Birren B."/>
        </authorList>
    </citation>
    <scope>NUCLEOTIDE SEQUENCE [LARGE SCALE GENOMIC DNA]</scope>
    <source>
        <strain evidence="13">ATCC 24698 / 74-OR23-1A / CBS 708.71 / DSM 1257 / FGSC 987</strain>
    </source>
</reference>
<dbReference type="GO" id="GO:0006334">
    <property type="term" value="P:nucleosome assembly"/>
    <property type="evidence" value="ECO:0000318"/>
    <property type="project" value="GO_Central"/>
</dbReference>
<evidence type="ECO:0000256" key="1">
    <source>
        <dbReference type="ARBA" id="ARBA00002001"/>
    </source>
</evidence>
<dbReference type="GeneID" id="3872466"/>
<evidence type="ECO:0000256" key="9">
    <source>
        <dbReference type="ARBA" id="ARBA00023269"/>
    </source>
</evidence>
<sequence>MPPTIPSRGGPSGLKHRHSVSGKSVLSGASGKGKGQGGVGIKRHRKIIKDTIRGITKPAIRRLARRGGVKRISAGIYDEIRAALKERLQMILRDCVTYTEHRHAKTVTVTDVIFALRRIGKPIYGFDPETWEPPARGAHRRALAQGGEQGRSGTRGGDNDDSD</sequence>
<evidence type="ECO:0000256" key="6">
    <source>
        <dbReference type="ARBA" id="ARBA00022454"/>
    </source>
</evidence>
<evidence type="ECO:0000256" key="5">
    <source>
        <dbReference type="ARBA" id="ARBA00011538"/>
    </source>
</evidence>
<dbReference type="SUPFAM" id="SSF47113">
    <property type="entry name" value="Histone-fold"/>
    <property type="match status" value="1"/>
</dbReference>
<dbReference type="GO" id="GO:0000786">
    <property type="term" value="C:nucleosome"/>
    <property type="evidence" value="ECO:0007669"/>
    <property type="project" value="UniProtKB-KW"/>
</dbReference>
<dbReference type="HOGENOM" id="CLU_109117_2_0_1"/>
<feature type="region of interest" description="Disordered" evidence="11">
    <location>
        <begin position="1"/>
        <end position="41"/>
    </location>
</feature>
<dbReference type="GO" id="GO:0005634">
    <property type="term" value="C:nucleus"/>
    <property type="evidence" value="ECO:0000318"/>
    <property type="project" value="GO_Central"/>
</dbReference>
<dbReference type="PANTHER" id="PTHR10484">
    <property type="entry name" value="HISTONE H4"/>
    <property type="match status" value="1"/>
</dbReference>
<dbReference type="OrthoDB" id="3919494at2759"/>
<gene>
    <name evidence="12" type="primary">hH4v</name>
    <name evidence="12" type="ORF">NCU04338</name>
</gene>
<dbReference type="KEGG" id="ncr:NCU04338"/>
<evidence type="ECO:0000256" key="11">
    <source>
        <dbReference type="SAM" id="MobiDB-lite"/>
    </source>
</evidence>
<dbReference type="SMART" id="SM00417">
    <property type="entry name" value="H4"/>
    <property type="match status" value="1"/>
</dbReference>
<dbReference type="AlphaFoldDB" id="Q7RX38"/>
<evidence type="ECO:0000256" key="7">
    <source>
        <dbReference type="ARBA" id="ARBA00023125"/>
    </source>
</evidence>
<comment type="subunit">
    <text evidence="5 10">The nucleosome is a histone octamer containing two molecules each of H2A, H2B, H3 and H4 assembled in one H3-H4 heterotetramer and two H2A-H2B heterodimers. The octamer wraps approximately 147 bp of DNA.</text>
</comment>
<evidence type="ECO:0000313" key="13">
    <source>
        <dbReference type="Proteomes" id="UP000001805"/>
    </source>
</evidence>
<feature type="compositionally biased region" description="Gly residues" evidence="11">
    <location>
        <begin position="30"/>
        <end position="40"/>
    </location>
</feature>
<dbReference type="SMR" id="Q7RX38"/>